<comment type="catalytic activity">
    <reaction evidence="1">
        <text>ATP + protein L-histidine = ADP + protein N-phospho-L-histidine.</text>
        <dbReference type="EC" id="2.7.13.3"/>
    </reaction>
</comment>
<keyword evidence="7" id="KW-0067">ATP-binding</keyword>
<evidence type="ECO:0000256" key="3">
    <source>
        <dbReference type="ARBA" id="ARBA00022553"/>
    </source>
</evidence>
<keyword evidence="3" id="KW-0597">Phosphoprotein</keyword>
<dbReference type="InterPro" id="IPR050482">
    <property type="entry name" value="Sensor_HK_TwoCompSys"/>
</dbReference>
<feature type="transmembrane region" description="Helical" evidence="9">
    <location>
        <begin position="35"/>
        <end position="54"/>
    </location>
</feature>
<dbReference type="Gene3D" id="1.20.5.1930">
    <property type="match status" value="1"/>
</dbReference>
<keyword evidence="9" id="KW-0812">Transmembrane</keyword>
<dbReference type="EMBL" id="CP108253">
    <property type="protein sequence ID" value="WTU39165.1"/>
    <property type="molecule type" value="Genomic_DNA"/>
</dbReference>
<dbReference type="PANTHER" id="PTHR24421:SF10">
    <property type="entry name" value="NITRATE_NITRITE SENSOR PROTEIN NARQ"/>
    <property type="match status" value="1"/>
</dbReference>
<feature type="domain" description="Signal transduction histidine kinase subgroup 3 dimerisation and phosphoacceptor" evidence="11">
    <location>
        <begin position="214"/>
        <end position="278"/>
    </location>
</feature>
<dbReference type="GO" id="GO:0005524">
    <property type="term" value="F:ATP binding"/>
    <property type="evidence" value="ECO:0007669"/>
    <property type="project" value="UniProtKB-KW"/>
</dbReference>
<feature type="transmembrane region" description="Helical" evidence="9">
    <location>
        <begin position="92"/>
        <end position="114"/>
    </location>
</feature>
<feature type="domain" description="Histidine kinase/HSP90-like ATPase" evidence="10">
    <location>
        <begin position="326"/>
        <end position="415"/>
    </location>
</feature>
<accession>A0AAU2GUX6</accession>
<keyword evidence="6 12" id="KW-0418">Kinase</keyword>
<gene>
    <name evidence="12" type="ORF">OHV25_06030</name>
</gene>
<dbReference type="AlphaFoldDB" id="A0AAU2GUX6"/>
<evidence type="ECO:0000259" key="11">
    <source>
        <dbReference type="Pfam" id="PF07730"/>
    </source>
</evidence>
<keyword evidence="8" id="KW-0902">Two-component regulatory system</keyword>
<dbReference type="GO" id="GO:0000155">
    <property type="term" value="F:phosphorelay sensor kinase activity"/>
    <property type="evidence" value="ECO:0007669"/>
    <property type="project" value="InterPro"/>
</dbReference>
<name>A0AAU2GUX6_9ACTN</name>
<dbReference type="PANTHER" id="PTHR24421">
    <property type="entry name" value="NITRATE/NITRITE SENSOR PROTEIN NARX-RELATED"/>
    <property type="match status" value="1"/>
</dbReference>
<organism evidence="12">
    <name type="scientific">Streptomyces sp. NBC_00060</name>
    <dbReference type="NCBI Taxonomy" id="2975636"/>
    <lineage>
        <taxon>Bacteria</taxon>
        <taxon>Bacillati</taxon>
        <taxon>Actinomycetota</taxon>
        <taxon>Actinomycetes</taxon>
        <taxon>Kitasatosporales</taxon>
        <taxon>Streptomycetaceae</taxon>
        <taxon>Streptomyces</taxon>
    </lineage>
</organism>
<dbReference type="Pfam" id="PF02518">
    <property type="entry name" value="HATPase_c"/>
    <property type="match status" value="1"/>
</dbReference>
<evidence type="ECO:0000256" key="7">
    <source>
        <dbReference type="ARBA" id="ARBA00022840"/>
    </source>
</evidence>
<proteinExistence type="predicted"/>
<dbReference type="CDD" id="cd16917">
    <property type="entry name" value="HATPase_UhpB-NarQ-NarX-like"/>
    <property type="match status" value="1"/>
</dbReference>
<evidence type="ECO:0000256" key="4">
    <source>
        <dbReference type="ARBA" id="ARBA00022679"/>
    </source>
</evidence>
<dbReference type="InterPro" id="IPR011712">
    <property type="entry name" value="Sig_transdc_His_kin_sub3_dim/P"/>
</dbReference>
<evidence type="ECO:0000256" key="6">
    <source>
        <dbReference type="ARBA" id="ARBA00022777"/>
    </source>
</evidence>
<dbReference type="EC" id="2.7.13.3" evidence="2"/>
<reference evidence="12" key="1">
    <citation type="submission" date="2022-10" db="EMBL/GenBank/DDBJ databases">
        <title>The complete genomes of actinobacterial strains from the NBC collection.</title>
        <authorList>
            <person name="Joergensen T.S."/>
            <person name="Alvarez Arevalo M."/>
            <person name="Sterndorff E.B."/>
            <person name="Faurdal D."/>
            <person name="Vuksanovic O."/>
            <person name="Mourched A.-S."/>
            <person name="Charusanti P."/>
            <person name="Shaw S."/>
            <person name="Blin K."/>
            <person name="Weber T."/>
        </authorList>
    </citation>
    <scope>NUCLEOTIDE SEQUENCE</scope>
    <source>
        <strain evidence="12">NBC_00060</strain>
    </source>
</reference>
<evidence type="ECO:0000256" key="1">
    <source>
        <dbReference type="ARBA" id="ARBA00000085"/>
    </source>
</evidence>
<keyword evidence="5" id="KW-0547">Nucleotide-binding</keyword>
<feature type="transmembrane region" description="Helical" evidence="9">
    <location>
        <begin position="66"/>
        <end position="86"/>
    </location>
</feature>
<keyword evidence="4" id="KW-0808">Transferase</keyword>
<dbReference type="InterPro" id="IPR003594">
    <property type="entry name" value="HATPase_dom"/>
</dbReference>
<evidence type="ECO:0000256" key="5">
    <source>
        <dbReference type="ARBA" id="ARBA00022741"/>
    </source>
</evidence>
<evidence type="ECO:0000256" key="2">
    <source>
        <dbReference type="ARBA" id="ARBA00012438"/>
    </source>
</evidence>
<dbReference type="GO" id="GO:0046983">
    <property type="term" value="F:protein dimerization activity"/>
    <property type="evidence" value="ECO:0007669"/>
    <property type="project" value="InterPro"/>
</dbReference>
<evidence type="ECO:0000256" key="9">
    <source>
        <dbReference type="SAM" id="Phobius"/>
    </source>
</evidence>
<dbReference type="Pfam" id="PF07730">
    <property type="entry name" value="HisKA_3"/>
    <property type="match status" value="1"/>
</dbReference>
<dbReference type="GO" id="GO:0016020">
    <property type="term" value="C:membrane"/>
    <property type="evidence" value="ECO:0007669"/>
    <property type="project" value="InterPro"/>
</dbReference>
<dbReference type="InterPro" id="IPR036890">
    <property type="entry name" value="HATPase_C_sf"/>
</dbReference>
<protein>
    <recommendedName>
        <fullName evidence="2">histidine kinase</fullName>
        <ecNumber evidence="2">2.7.13.3</ecNumber>
    </recommendedName>
</protein>
<dbReference type="SUPFAM" id="SSF55874">
    <property type="entry name" value="ATPase domain of HSP90 chaperone/DNA topoisomerase II/histidine kinase"/>
    <property type="match status" value="1"/>
</dbReference>
<evidence type="ECO:0000259" key="10">
    <source>
        <dbReference type="Pfam" id="PF02518"/>
    </source>
</evidence>
<dbReference type="Gene3D" id="3.30.565.10">
    <property type="entry name" value="Histidine kinase-like ATPase, C-terminal domain"/>
    <property type="match status" value="1"/>
</dbReference>
<keyword evidence="9" id="KW-1133">Transmembrane helix</keyword>
<sequence length="426" mass="45592">MIHFLRVVRQVQDRVGAGGRSWAWSVRRGRNMPGVWGDMAAALVMAAFAVHVGVTRDGGFVQGNLARTSVNLMAVAGFFAVCRWSAFAYGALAAYTFVATDFYVPLTAAAFALGAVPRQGRLDGRALPALTAMSLTTLAGALGAYREAGTQCPADIPRLYLPCGVAEATYRSATAVITAYALGTYLRRSRGMRRLNSQLRQEHHRHAEQARLMERTRIAREMHDSLGHHLALTNLYAGALARTRETSTEWNRLSQVVVESNAAAAETLHRVVKVLRSDVPDDGPPAVADAAEMDALVARVRRTGAPVTGPAGGWAAFGILPADIRPTLFRVLQESLTNATKYAPGAEIRITLTHEDDTADLTVVSGPPSAVASTPSAPGGGFGLVGLRERVTLLGGRFEARPTDTGGFRVRALIPSVPHRRKSPNP</sequence>
<evidence type="ECO:0000313" key="12">
    <source>
        <dbReference type="EMBL" id="WTU39165.1"/>
    </source>
</evidence>
<evidence type="ECO:0000256" key="8">
    <source>
        <dbReference type="ARBA" id="ARBA00023012"/>
    </source>
</evidence>
<keyword evidence="9" id="KW-0472">Membrane</keyword>